<dbReference type="Proteomes" id="UP000005551">
    <property type="component" value="Unassembled WGS sequence"/>
</dbReference>
<comment type="caution">
    <text evidence="1">The sequence shown here is derived from an EMBL/GenBank/DDBJ whole genome shotgun (WGS) entry which is preliminary data.</text>
</comment>
<protein>
    <submittedName>
        <fullName evidence="1">Uncharacterized protein</fullName>
    </submittedName>
</protein>
<evidence type="ECO:0000313" key="1">
    <source>
        <dbReference type="EMBL" id="EIM72921.1"/>
    </source>
</evidence>
<gene>
    <name evidence="1" type="ORF">A3SI_19019</name>
</gene>
<dbReference type="AlphaFoldDB" id="I5BTL9"/>
<reference evidence="1 2" key="1">
    <citation type="submission" date="2012-05" db="EMBL/GenBank/DDBJ databases">
        <title>Genome sequence of Nitritalea halalkaliphila LW7.</title>
        <authorList>
            <person name="Jangir P.K."/>
            <person name="Singh A."/>
            <person name="Shivaji S."/>
            <person name="Sharma R."/>
        </authorList>
    </citation>
    <scope>NUCLEOTIDE SEQUENCE [LARGE SCALE GENOMIC DNA]</scope>
    <source>
        <strain evidence="1 2">LW7</strain>
    </source>
</reference>
<dbReference type="EMBL" id="AJYA01000071">
    <property type="protein sequence ID" value="EIM72921.1"/>
    <property type="molecule type" value="Genomic_DNA"/>
</dbReference>
<sequence>MGDFDLGFRYDFRPTLIWMLRHFAWGYRPQATKKSAAKRLGIYACKRMPLNSHFQCVSVLPRLRH</sequence>
<name>I5BTL9_9BACT</name>
<organism evidence="1 2">
    <name type="scientific">Nitritalea halalkaliphila LW7</name>
    <dbReference type="NCBI Taxonomy" id="1189621"/>
    <lineage>
        <taxon>Bacteria</taxon>
        <taxon>Pseudomonadati</taxon>
        <taxon>Bacteroidota</taxon>
        <taxon>Cytophagia</taxon>
        <taxon>Cytophagales</taxon>
        <taxon>Cyclobacteriaceae</taxon>
        <taxon>Nitritalea</taxon>
    </lineage>
</organism>
<keyword evidence="2" id="KW-1185">Reference proteome</keyword>
<proteinExistence type="predicted"/>
<evidence type="ECO:0000313" key="2">
    <source>
        <dbReference type="Proteomes" id="UP000005551"/>
    </source>
</evidence>
<accession>I5BTL9</accession>